<dbReference type="PANTHER" id="PTHR24186:SF37">
    <property type="entry name" value="PGG DOMAIN-CONTAINING PROTEIN"/>
    <property type="match status" value="1"/>
</dbReference>
<evidence type="ECO:0000256" key="5">
    <source>
        <dbReference type="ARBA" id="ARBA00023043"/>
    </source>
</evidence>
<keyword evidence="5" id="KW-0040">ANK repeat</keyword>
<evidence type="ECO:0000256" key="1">
    <source>
        <dbReference type="ARBA" id="ARBA00004141"/>
    </source>
</evidence>
<evidence type="ECO:0000256" key="2">
    <source>
        <dbReference type="ARBA" id="ARBA00022692"/>
    </source>
</evidence>
<protein>
    <recommendedName>
        <fullName evidence="8">PGG domain-containing protein</fullName>
    </recommendedName>
</protein>
<dbReference type="PANTHER" id="PTHR24186">
    <property type="entry name" value="PROTEIN PHOSPHATASE 1 REGULATORY SUBUNIT"/>
    <property type="match status" value="1"/>
</dbReference>
<keyword evidence="2 7" id="KW-0812">Transmembrane</keyword>
<dbReference type="Pfam" id="PF13962">
    <property type="entry name" value="PGG"/>
    <property type="match status" value="1"/>
</dbReference>
<proteinExistence type="predicted"/>
<dbReference type="EMBL" id="JAPFFJ010000019">
    <property type="protein sequence ID" value="KAJ6400278.1"/>
    <property type="molecule type" value="Genomic_DNA"/>
</dbReference>
<keyword evidence="10" id="KW-1185">Reference proteome</keyword>
<dbReference type="Proteomes" id="UP001162972">
    <property type="component" value="Chromosome 14"/>
</dbReference>
<keyword evidence="4 7" id="KW-1133">Transmembrane helix</keyword>
<name>A0AAD6J856_9ROSI</name>
<dbReference type="InterPro" id="IPR026961">
    <property type="entry name" value="PGG_dom"/>
</dbReference>
<dbReference type="AlphaFoldDB" id="A0AAD6J856"/>
<feature type="domain" description="PGG" evidence="8">
    <location>
        <begin position="20"/>
        <end position="93"/>
    </location>
</feature>
<comment type="caution">
    <text evidence="9">The sequence shown here is derived from an EMBL/GenBank/DDBJ whole genome shotgun (WGS) entry which is preliminary data.</text>
</comment>
<organism evidence="9 10">
    <name type="scientific">Salix udensis</name>
    <dbReference type="NCBI Taxonomy" id="889485"/>
    <lineage>
        <taxon>Eukaryota</taxon>
        <taxon>Viridiplantae</taxon>
        <taxon>Streptophyta</taxon>
        <taxon>Embryophyta</taxon>
        <taxon>Tracheophyta</taxon>
        <taxon>Spermatophyta</taxon>
        <taxon>Magnoliopsida</taxon>
        <taxon>eudicotyledons</taxon>
        <taxon>Gunneridae</taxon>
        <taxon>Pentapetalae</taxon>
        <taxon>rosids</taxon>
        <taxon>fabids</taxon>
        <taxon>Malpighiales</taxon>
        <taxon>Salicaceae</taxon>
        <taxon>Saliceae</taxon>
        <taxon>Salix</taxon>
    </lineage>
</organism>
<keyword evidence="6 7" id="KW-0472">Membrane</keyword>
<evidence type="ECO:0000256" key="4">
    <source>
        <dbReference type="ARBA" id="ARBA00022989"/>
    </source>
</evidence>
<gene>
    <name evidence="9" type="ORF">OIU84_015849</name>
</gene>
<evidence type="ECO:0000256" key="7">
    <source>
        <dbReference type="SAM" id="Phobius"/>
    </source>
</evidence>
<comment type="subcellular location">
    <subcellularLocation>
        <location evidence="1">Membrane</location>
        <topology evidence="1">Multi-pass membrane protein</topology>
    </subcellularLocation>
</comment>
<evidence type="ECO:0000256" key="6">
    <source>
        <dbReference type="ARBA" id="ARBA00023136"/>
    </source>
</evidence>
<reference evidence="9 10" key="1">
    <citation type="journal article" date="2023" name="Int. J. Mol. Sci.">
        <title>De Novo Assembly and Annotation of 11 Diverse Shrub Willow (Salix) Genomes Reveals Novel Gene Organization in Sex-Linked Regions.</title>
        <authorList>
            <person name="Hyden B."/>
            <person name="Feng K."/>
            <person name="Yates T.B."/>
            <person name="Jawdy S."/>
            <person name="Cereghino C."/>
            <person name="Smart L.B."/>
            <person name="Muchero W."/>
        </authorList>
    </citation>
    <scope>NUCLEOTIDE SEQUENCE [LARGE SCALE GENOMIC DNA]</scope>
    <source>
        <tissue evidence="9">Shoot tip</tissue>
    </source>
</reference>
<evidence type="ECO:0000256" key="3">
    <source>
        <dbReference type="ARBA" id="ARBA00022737"/>
    </source>
</evidence>
<accession>A0AAD6J856</accession>
<evidence type="ECO:0000259" key="8">
    <source>
        <dbReference type="Pfam" id="PF13962"/>
    </source>
</evidence>
<feature type="transmembrane region" description="Helical" evidence="7">
    <location>
        <begin position="20"/>
        <end position="40"/>
    </location>
</feature>
<sequence>MNPFTSPTSPPWIRDIPGDIRNFLLVGAALIATVTFQAGISPPGGVWQANDLETGQEAGRAVYSDQTVAFHIFLICNTMALTSSTFLLLCLTFGCPYFLEVLIAAVSMMGTYGSGIQCIAPDESVYFSPHLHRCSGTYCDTVCYMGSTPSTKVMVQATAPAQHLEVLPSILRSAFNKIQPCKS</sequence>
<feature type="transmembrane region" description="Helical" evidence="7">
    <location>
        <begin position="72"/>
        <end position="99"/>
    </location>
</feature>
<evidence type="ECO:0000313" key="9">
    <source>
        <dbReference type="EMBL" id="KAJ6400278.1"/>
    </source>
</evidence>
<keyword evidence="3" id="KW-0677">Repeat</keyword>
<evidence type="ECO:0000313" key="10">
    <source>
        <dbReference type="Proteomes" id="UP001162972"/>
    </source>
</evidence>
<dbReference type="GO" id="GO:0005886">
    <property type="term" value="C:plasma membrane"/>
    <property type="evidence" value="ECO:0007669"/>
    <property type="project" value="TreeGrafter"/>
</dbReference>